<organism evidence="2 3">
    <name type="scientific">Amnibacterium soli</name>
    <dbReference type="NCBI Taxonomy" id="1282736"/>
    <lineage>
        <taxon>Bacteria</taxon>
        <taxon>Bacillati</taxon>
        <taxon>Actinomycetota</taxon>
        <taxon>Actinomycetes</taxon>
        <taxon>Micrococcales</taxon>
        <taxon>Microbacteriaceae</taxon>
        <taxon>Amnibacterium</taxon>
    </lineage>
</organism>
<dbReference type="SUPFAM" id="SSF52141">
    <property type="entry name" value="Uracil-DNA glycosylase-like"/>
    <property type="match status" value="1"/>
</dbReference>
<dbReference type="InterPro" id="IPR036895">
    <property type="entry name" value="Uracil-DNA_glycosylase-like_sf"/>
</dbReference>
<dbReference type="Proteomes" id="UP001500121">
    <property type="component" value="Unassembled WGS sequence"/>
</dbReference>
<name>A0ABP8ZFB7_9MICO</name>
<comment type="caution">
    <text evidence="2">The sequence shown here is derived from an EMBL/GenBank/DDBJ whole genome shotgun (WGS) entry which is preliminary data.</text>
</comment>
<dbReference type="RefSeq" id="WP_345482141.1">
    <property type="nucleotide sequence ID" value="NZ_BAABLP010000007.1"/>
</dbReference>
<keyword evidence="3" id="KW-1185">Reference proteome</keyword>
<evidence type="ECO:0000259" key="1">
    <source>
        <dbReference type="Pfam" id="PF03167"/>
    </source>
</evidence>
<proteinExistence type="predicted"/>
<gene>
    <name evidence="2" type="ORF">GCM10025783_29940</name>
</gene>
<dbReference type="Gene3D" id="3.40.470.10">
    <property type="entry name" value="Uracil-DNA glycosylase-like domain"/>
    <property type="match status" value="1"/>
</dbReference>
<evidence type="ECO:0000313" key="3">
    <source>
        <dbReference type="Proteomes" id="UP001500121"/>
    </source>
</evidence>
<feature type="domain" description="Uracil-DNA glycosylase-like" evidence="1">
    <location>
        <begin position="74"/>
        <end position="181"/>
    </location>
</feature>
<sequence length="193" mass="20685">MTGSVASGQIQELNHLAVRWRTSPDGMARFVPGFDPDSGGTASTVLLLMESPGPSTIAMRERAVCSEDNPGPTAAALRRARTEARLAREATLRWNLIPWALPGRPTRGDVEAGRIALGELLTYLPQLRAIVTFGTIALDGVMRHLTLDEDAVLVPVIAVPHPSPANGAHRSEQHRRAVQALRLARRATGPAAL</sequence>
<evidence type="ECO:0000313" key="2">
    <source>
        <dbReference type="EMBL" id="GAA4754851.1"/>
    </source>
</evidence>
<reference evidence="3" key="1">
    <citation type="journal article" date="2019" name="Int. J. Syst. Evol. Microbiol.">
        <title>The Global Catalogue of Microorganisms (GCM) 10K type strain sequencing project: providing services to taxonomists for standard genome sequencing and annotation.</title>
        <authorList>
            <consortium name="The Broad Institute Genomics Platform"/>
            <consortium name="The Broad Institute Genome Sequencing Center for Infectious Disease"/>
            <person name="Wu L."/>
            <person name="Ma J."/>
        </authorList>
    </citation>
    <scope>NUCLEOTIDE SEQUENCE [LARGE SCALE GENOMIC DNA]</scope>
    <source>
        <strain evidence="3">JCM 19015</strain>
    </source>
</reference>
<dbReference type="InterPro" id="IPR005122">
    <property type="entry name" value="Uracil-DNA_glycosylase-like"/>
</dbReference>
<dbReference type="Pfam" id="PF03167">
    <property type="entry name" value="UDG"/>
    <property type="match status" value="1"/>
</dbReference>
<dbReference type="EMBL" id="BAABLP010000007">
    <property type="protein sequence ID" value="GAA4754851.1"/>
    <property type="molecule type" value="Genomic_DNA"/>
</dbReference>
<accession>A0ABP8ZFB7</accession>
<protein>
    <submittedName>
        <fullName evidence="2">Uracil-DNA glycosylase</fullName>
    </submittedName>
</protein>